<evidence type="ECO:0000256" key="3">
    <source>
        <dbReference type="ARBA" id="ARBA00022692"/>
    </source>
</evidence>
<dbReference type="NCBIfam" id="TIGR04409">
    <property type="entry name" value="LptC_YrbK"/>
    <property type="match status" value="1"/>
</dbReference>
<evidence type="ECO:0000313" key="7">
    <source>
        <dbReference type="EMBL" id="PWF55770.1"/>
    </source>
</evidence>
<feature type="transmembrane region" description="Helical" evidence="6">
    <location>
        <begin position="12"/>
        <end position="32"/>
    </location>
</feature>
<dbReference type="OrthoDB" id="8589410at2"/>
<keyword evidence="4 6" id="KW-1133">Transmembrane helix</keyword>
<dbReference type="GO" id="GO:0017089">
    <property type="term" value="F:glycolipid transfer activity"/>
    <property type="evidence" value="ECO:0007669"/>
    <property type="project" value="TreeGrafter"/>
</dbReference>
<keyword evidence="8" id="KW-1185">Reference proteome</keyword>
<dbReference type="GO" id="GO:0015221">
    <property type="term" value="F:lipopolysaccharide transmembrane transporter activity"/>
    <property type="evidence" value="ECO:0007669"/>
    <property type="project" value="InterPro"/>
</dbReference>
<dbReference type="PANTHER" id="PTHR37481">
    <property type="entry name" value="LIPOPOLYSACCHARIDE EXPORT SYSTEM PROTEIN LPTC"/>
    <property type="match status" value="1"/>
</dbReference>
<gene>
    <name evidence="7" type="primary">lptC</name>
    <name evidence="7" type="ORF">C7C56_000020</name>
</gene>
<sequence length="199" mass="21897">MATVYKRTAHRWNLIALVTGAVVLAAASFWLLQLVNRSGEALQADANKNEPDYIVENFSIVRMSAAGVPRYIISGAKLTHRPVGDWSDVEAPLVQNLEPGRPPMVIKARRARILHDDDEVHLLDKVRIERAASAAGERLLMGTEALTVYPDQDLMRTALPVRMEIGGATVTGTGMTFDNAKRTLNMASRGRAVYPPKPR</sequence>
<reference evidence="7 8" key="1">
    <citation type="submission" date="2018-04" db="EMBL/GenBank/DDBJ databases">
        <title>Massilia violaceinigra sp. nov., a novel purple-pigmented bacterium isolated from Tianshan glacier, Xinjiang, China.</title>
        <authorList>
            <person name="Wang H."/>
        </authorList>
    </citation>
    <scope>NUCLEOTIDE SEQUENCE [LARGE SCALE GENOMIC DNA]</scope>
    <source>
        <strain evidence="7 8">B448-2</strain>
    </source>
</reference>
<dbReference type="InterPro" id="IPR010664">
    <property type="entry name" value="LipoPS_assembly_LptC-rel"/>
</dbReference>
<name>A0A2U2I7Q0_9BURK</name>
<evidence type="ECO:0000313" key="8">
    <source>
        <dbReference type="Proteomes" id="UP000241421"/>
    </source>
</evidence>
<protein>
    <submittedName>
        <fullName evidence="7">LPS export ABC transporter periplasmic protein LptC</fullName>
    </submittedName>
</protein>
<evidence type="ECO:0000256" key="1">
    <source>
        <dbReference type="ARBA" id="ARBA00022475"/>
    </source>
</evidence>
<dbReference type="AlphaFoldDB" id="A0A2U2I7Q0"/>
<keyword evidence="2" id="KW-0997">Cell inner membrane</keyword>
<evidence type="ECO:0000256" key="4">
    <source>
        <dbReference type="ARBA" id="ARBA00022989"/>
    </source>
</evidence>
<evidence type="ECO:0000256" key="6">
    <source>
        <dbReference type="SAM" id="Phobius"/>
    </source>
</evidence>
<dbReference type="InterPro" id="IPR026265">
    <property type="entry name" value="LptC"/>
</dbReference>
<dbReference type="Proteomes" id="UP000241421">
    <property type="component" value="Unassembled WGS sequence"/>
</dbReference>
<dbReference type="RefSeq" id="WP_106755472.1">
    <property type="nucleotide sequence ID" value="NZ_PXWF02000001.1"/>
</dbReference>
<proteinExistence type="predicted"/>
<dbReference type="GO" id="GO:0030288">
    <property type="term" value="C:outer membrane-bounded periplasmic space"/>
    <property type="evidence" value="ECO:0007669"/>
    <property type="project" value="TreeGrafter"/>
</dbReference>
<keyword evidence="3 6" id="KW-0812">Transmembrane</keyword>
<dbReference type="GO" id="GO:0005886">
    <property type="term" value="C:plasma membrane"/>
    <property type="evidence" value="ECO:0007669"/>
    <property type="project" value="InterPro"/>
</dbReference>
<dbReference type="EMBL" id="PXWF02000001">
    <property type="protein sequence ID" value="PWF55770.1"/>
    <property type="molecule type" value="Genomic_DNA"/>
</dbReference>
<organism evidence="7 8">
    <name type="scientific">Massilia glaciei</name>
    <dbReference type="NCBI Taxonomy" id="1524097"/>
    <lineage>
        <taxon>Bacteria</taxon>
        <taxon>Pseudomonadati</taxon>
        <taxon>Pseudomonadota</taxon>
        <taxon>Betaproteobacteria</taxon>
        <taxon>Burkholderiales</taxon>
        <taxon>Oxalobacteraceae</taxon>
        <taxon>Telluria group</taxon>
        <taxon>Massilia</taxon>
    </lineage>
</organism>
<keyword evidence="1" id="KW-1003">Cell membrane</keyword>
<comment type="caution">
    <text evidence="7">The sequence shown here is derived from an EMBL/GenBank/DDBJ whole genome shotgun (WGS) entry which is preliminary data.</text>
</comment>
<dbReference type="PANTHER" id="PTHR37481:SF1">
    <property type="entry name" value="LIPOPOLYSACCHARIDE EXPORT SYSTEM PROTEIN LPTC"/>
    <property type="match status" value="1"/>
</dbReference>
<dbReference type="Pfam" id="PF06835">
    <property type="entry name" value="LptC"/>
    <property type="match status" value="1"/>
</dbReference>
<evidence type="ECO:0000256" key="2">
    <source>
        <dbReference type="ARBA" id="ARBA00022519"/>
    </source>
</evidence>
<dbReference type="InterPro" id="IPR052363">
    <property type="entry name" value="LPS_export_LptC"/>
</dbReference>
<keyword evidence="5 6" id="KW-0472">Membrane</keyword>
<dbReference type="Gene3D" id="2.60.450.10">
    <property type="entry name" value="Lipopolysaccharide (LPS) transport protein A like domain"/>
    <property type="match status" value="1"/>
</dbReference>
<evidence type="ECO:0000256" key="5">
    <source>
        <dbReference type="ARBA" id="ARBA00023136"/>
    </source>
</evidence>
<accession>A0A2U2I7Q0</accession>